<sequence>MAQAGTFDIGTNIDVRESITHSDHRCQLREVLDRVGDKWSMLVLDLLAGGPKRYSELQRAIDGISQRMLTLTLRSLERDGLVRRTVTPTSPPRVDYALTTVGATLSDQVRALIEWSEQHRDYVAESRVRYDTAVG</sequence>
<dbReference type="PANTHER" id="PTHR33204">
    <property type="entry name" value="TRANSCRIPTIONAL REGULATOR, MARR FAMILY"/>
    <property type="match status" value="1"/>
</dbReference>
<accession>A0A3M2LBK7</accession>
<keyword evidence="1" id="KW-0805">Transcription regulation</keyword>
<evidence type="ECO:0000256" key="3">
    <source>
        <dbReference type="ARBA" id="ARBA00023163"/>
    </source>
</evidence>
<feature type="domain" description="HTH hxlR-type" evidence="4">
    <location>
        <begin position="26"/>
        <end position="124"/>
    </location>
</feature>
<reference evidence="5 6" key="1">
    <citation type="submission" date="2018-10" db="EMBL/GenBank/DDBJ databases">
        <title>Isolation from cow dung.</title>
        <authorList>
            <person name="Ling L."/>
        </authorList>
    </citation>
    <scope>NUCLEOTIDE SEQUENCE [LARGE SCALE GENOMIC DNA]</scope>
    <source>
        <strain evidence="5 6">NEAU-LL90</strain>
    </source>
</reference>
<evidence type="ECO:0000259" key="4">
    <source>
        <dbReference type="PROSITE" id="PS51118"/>
    </source>
</evidence>
<dbReference type="AlphaFoldDB" id="A0A3M2LBK7"/>
<dbReference type="Gene3D" id="1.10.10.10">
    <property type="entry name" value="Winged helix-like DNA-binding domain superfamily/Winged helix DNA-binding domain"/>
    <property type="match status" value="1"/>
</dbReference>
<comment type="caution">
    <text evidence="5">The sequence shown here is derived from an EMBL/GenBank/DDBJ whole genome shotgun (WGS) entry which is preliminary data.</text>
</comment>
<evidence type="ECO:0000313" key="5">
    <source>
        <dbReference type="EMBL" id="RMI34907.1"/>
    </source>
</evidence>
<dbReference type="InterPro" id="IPR036390">
    <property type="entry name" value="WH_DNA-bd_sf"/>
</dbReference>
<evidence type="ECO:0000256" key="2">
    <source>
        <dbReference type="ARBA" id="ARBA00023125"/>
    </source>
</evidence>
<keyword evidence="6" id="KW-1185">Reference proteome</keyword>
<protein>
    <submittedName>
        <fullName evidence="5">Transcriptional regulator</fullName>
    </submittedName>
</protein>
<keyword evidence="2" id="KW-0238">DNA-binding</keyword>
<dbReference type="Pfam" id="PF01638">
    <property type="entry name" value="HxlR"/>
    <property type="match status" value="1"/>
</dbReference>
<organism evidence="5 6">
    <name type="scientific">Nocardia stercoris</name>
    <dbReference type="NCBI Taxonomy" id="2483361"/>
    <lineage>
        <taxon>Bacteria</taxon>
        <taxon>Bacillati</taxon>
        <taxon>Actinomycetota</taxon>
        <taxon>Actinomycetes</taxon>
        <taxon>Mycobacteriales</taxon>
        <taxon>Nocardiaceae</taxon>
        <taxon>Nocardia</taxon>
    </lineage>
</organism>
<dbReference type="PROSITE" id="PS51118">
    <property type="entry name" value="HTH_HXLR"/>
    <property type="match status" value="1"/>
</dbReference>
<dbReference type="RefSeq" id="WP_122185878.1">
    <property type="nucleotide sequence ID" value="NZ_RFFH01000001.1"/>
</dbReference>
<dbReference type="Proteomes" id="UP000279275">
    <property type="component" value="Unassembled WGS sequence"/>
</dbReference>
<dbReference type="SUPFAM" id="SSF46785">
    <property type="entry name" value="Winged helix' DNA-binding domain"/>
    <property type="match status" value="1"/>
</dbReference>
<dbReference type="PANTHER" id="PTHR33204:SF39">
    <property type="entry name" value="TRANSCRIPTIONAL REGULATORY PROTEIN"/>
    <property type="match status" value="1"/>
</dbReference>
<dbReference type="OrthoDB" id="370168at2"/>
<evidence type="ECO:0000256" key="1">
    <source>
        <dbReference type="ARBA" id="ARBA00023015"/>
    </source>
</evidence>
<dbReference type="GO" id="GO:0003677">
    <property type="term" value="F:DNA binding"/>
    <property type="evidence" value="ECO:0007669"/>
    <property type="project" value="UniProtKB-KW"/>
</dbReference>
<gene>
    <name evidence="5" type="ORF">EBN03_00615</name>
</gene>
<dbReference type="EMBL" id="RFFH01000001">
    <property type="protein sequence ID" value="RMI34907.1"/>
    <property type="molecule type" value="Genomic_DNA"/>
</dbReference>
<keyword evidence="3" id="KW-0804">Transcription</keyword>
<dbReference type="InterPro" id="IPR002577">
    <property type="entry name" value="HTH_HxlR"/>
</dbReference>
<proteinExistence type="predicted"/>
<evidence type="ECO:0000313" key="6">
    <source>
        <dbReference type="Proteomes" id="UP000279275"/>
    </source>
</evidence>
<dbReference type="InterPro" id="IPR036388">
    <property type="entry name" value="WH-like_DNA-bd_sf"/>
</dbReference>
<name>A0A3M2LBK7_9NOCA</name>